<name>G0MVC2_CAEBE</name>
<dbReference type="AlphaFoldDB" id="G0MVC2"/>
<dbReference type="EMBL" id="GL379814">
    <property type="protein sequence ID" value="EGT45007.1"/>
    <property type="molecule type" value="Genomic_DNA"/>
</dbReference>
<accession>G0MVC2</accession>
<reference evidence="2" key="1">
    <citation type="submission" date="2011-07" db="EMBL/GenBank/DDBJ databases">
        <authorList>
            <consortium name="Caenorhabditis brenneri Sequencing and Analysis Consortium"/>
            <person name="Wilson R.K."/>
        </authorList>
    </citation>
    <scope>NUCLEOTIDE SEQUENCE [LARGE SCALE GENOMIC DNA]</scope>
    <source>
        <strain evidence="2">PB2801</strain>
    </source>
</reference>
<protein>
    <submittedName>
        <fullName evidence="1">Uncharacterized protein</fullName>
    </submittedName>
</protein>
<evidence type="ECO:0000313" key="2">
    <source>
        <dbReference type="Proteomes" id="UP000008068"/>
    </source>
</evidence>
<dbReference type="InParanoid" id="G0MVC2"/>
<keyword evidence="2" id="KW-1185">Reference proteome</keyword>
<evidence type="ECO:0000313" key="1">
    <source>
        <dbReference type="EMBL" id="EGT45007.1"/>
    </source>
</evidence>
<organism evidence="2">
    <name type="scientific">Caenorhabditis brenneri</name>
    <name type="common">Nematode worm</name>
    <dbReference type="NCBI Taxonomy" id="135651"/>
    <lineage>
        <taxon>Eukaryota</taxon>
        <taxon>Metazoa</taxon>
        <taxon>Ecdysozoa</taxon>
        <taxon>Nematoda</taxon>
        <taxon>Chromadorea</taxon>
        <taxon>Rhabditida</taxon>
        <taxon>Rhabditina</taxon>
        <taxon>Rhabditomorpha</taxon>
        <taxon>Rhabditoidea</taxon>
        <taxon>Rhabditidae</taxon>
        <taxon>Peloderinae</taxon>
        <taxon>Caenorhabditis</taxon>
    </lineage>
</organism>
<sequence>MNIRATIFKNLRCFKNTIINFIIKAGVQKYAPTIEQNKKISAASRLQSSCSTRAG</sequence>
<dbReference type="Proteomes" id="UP000008068">
    <property type="component" value="Unassembled WGS sequence"/>
</dbReference>
<dbReference type="HOGENOM" id="CLU_3034345_0_0_1"/>
<proteinExistence type="predicted"/>
<gene>
    <name evidence="1" type="ORF">CAEBREN_05497</name>
</gene>